<dbReference type="Proteomes" id="UP000464186">
    <property type="component" value="Chromosome"/>
</dbReference>
<dbReference type="Pfam" id="PF12900">
    <property type="entry name" value="Pyridox_ox_2"/>
    <property type="match status" value="1"/>
</dbReference>
<feature type="compositionally biased region" description="Low complexity" evidence="1">
    <location>
        <begin position="12"/>
        <end position="27"/>
    </location>
</feature>
<gene>
    <name evidence="2" type="ORF">GU243_04500</name>
</gene>
<dbReference type="KEGG" id="psey:GU243_04500"/>
<dbReference type="InterPro" id="IPR012349">
    <property type="entry name" value="Split_barrel_FMN-bd"/>
</dbReference>
<dbReference type="InterPro" id="IPR024747">
    <property type="entry name" value="Pyridox_Oxase-rel"/>
</dbReference>
<evidence type="ECO:0000313" key="2">
    <source>
        <dbReference type="EMBL" id="QHK19137.1"/>
    </source>
</evidence>
<name>A0A6P1NK01_9MICC</name>
<protein>
    <submittedName>
        <fullName evidence="2">Pyridoxamine 5'-phosphate oxidase family protein</fullName>
    </submittedName>
</protein>
<evidence type="ECO:0000313" key="3">
    <source>
        <dbReference type="Proteomes" id="UP000464186"/>
    </source>
</evidence>
<feature type="region of interest" description="Disordered" evidence="1">
    <location>
        <begin position="1"/>
        <end position="28"/>
    </location>
</feature>
<dbReference type="AlphaFoldDB" id="A0A6P1NK01"/>
<reference evidence="2 3" key="1">
    <citation type="submission" date="2020-01" db="EMBL/GenBank/DDBJ databases">
        <title>Pseudarthrobacter psychrotolerans sp. nov., isolated from antarctic soil.</title>
        <authorList>
            <person name="Shin Y."/>
            <person name="Park W."/>
        </authorList>
    </citation>
    <scope>NUCLEOTIDE SEQUENCE [LARGE SCALE GENOMIC DNA]</scope>
    <source>
        <strain evidence="2 3">YJ56</strain>
    </source>
</reference>
<dbReference type="Gene3D" id="2.30.110.10">
    <property type="entry name" value="Electron Transport, Fmn-binding Protein, Chain A"/>
    <property type="match status" value="1"/>
</dbReference>
<dbReference type="EMBL" id="CP047898">
    <property type="protein sequence ID" value="QHK19137.1"/>
    <property type="molecule type" value="Genomic_DNA"/>
</dbReference>
<dbReference type="SUPFAM" id="SSF50475">
    <property type="entry name" value="FMN-binding split barrel"/>
    <property type="match status" value="1"/>
</dbReference>
<evidence type="ECO:0000256" key="1">
    <source>
        <dbReference type="SAM" id="MobiDB-lite"/>
    </source>
</evidence>
<keyword evidence="3" id="KW-1185">Reference proteome</keyword>
<proteinExistence type="predicted"/>
<organism evidence="2 3">
    <name type="scientific">Pseudarthrobacter psychrotolerans</name>
    <dbReference type="NCBI Taxonomy" id="2697569"/>
    <lineage>
        <taxon>Bacteria</taxon>
        <taxon>Bacillati</taxon>
        <taxon>Actinomycetota</taxon>
        <taxon>Actinomycetes</taxon>
        <taxon>Micrococcales</taxon>
        <taxon>Micrococcaceae</taxon>
        <taxon>Pseudarthrobacter</taxon>
    </lineage>
</organism>
<sequence length="175" mass="18008">MSSEATSSDPLSSQSNSGESNSSASTSQVQNLEHHECWALLRTVSVGRLAVLVDGQPDIFPINYTVDGGSLVFRTGAGTKLAAASGGAAVALEADGVDAVNGLAWSVVVKGPAKAIAGTEGILDSAALYLFPWQAGKKDTFVRVSPGTVTGRRFKVTAPMTWWTQLSGAAKAAPE</sequence>
<accession>A0A6P1NK01</accession>
<feature type="compositionally biased region" description="Polar residues" evidence="1">
    <location>
        <begin position="1"/>
        <end position="11"/>
    </location>
</feature>